<name>A0ACD1A6A8_9FIRM</name>
<gene>
    <name evidence="1" type="ORF">FRZ06_00435</name>
</gene>
<dbReference type="Proteomes" id="UP000594014">
    <property type="component" value="Chromosome"/>
</dbReference>
<reference evidence="1" key="1">
    <citation type="submission" date="2019-08" db="EMBL/GenBank/DDBJ databases">
        <title>Genome sequence of Clostridiales bacterium MT110.</title>
        <authorList>
            <person name="Cao J."/>
        </authorList>
    </citation>
    <scope>NUCLEOTIDE SEQUENCE</scope>
    <source>
        <strain evidence="1">MT110</strain>
    </source>
</reference>
<protein>
    <submittedName>
        <fullName evidence="1">DUF1349 domain-containing protein</fullName>
    </submittedName>
</protein>
<evidence type="ECO:0000313" key="1">
    <source>
        <dbReference type="EMBL" id="QOX61927.1"/>
    </source>
</evidence>
<evidence type="ECO:0000313" key="2">
    <source>
        <dbReference type="Proteomes" id="UP000594014"/>
    </source>
</evidence>
<proteinExistence type="predicted"/>
<dbReference type="EMBL" id="CP042469">
    <property type="protein sequence ID" value="QOX61927.1"/>
    <property type="molecule type" value="Genomic_DNA"/>
</dbReference>
<keyword evidence="2" id="KW-1185">Reference proteome</keyword>
<accession>A0ACD1A6A8</accession>
<sequence>MHKKSKRILSLSLVLCMCMGLFTVMPVHAVEADAGVTQTPIYMDPSYSYAERAADLVGRMSGTQKGSQMYSQSAPAIVPANLGGGALNVPATTGINGYTWWQEALHGYSLGNCTNSNSYPQNTSVGNTWNPDLYYTEAGYIGDEIRERASKISSGENAGNAVNLTVYSPTVNLHRDPRWGRNEESYSEDPYLMSKMGAAFVQGIQGMDREGNAIKGIRKVNATVKHYVANNSERNRLDGGAETSLRALREYYTAPYRNIIQEADVSSVMQAYSTLNGDPSSWSSYLIETLLRQTYGFSGYMTGDCDSVSTIKRHNFTNPYTGKVLTTVEQLSQAMAHGMDLECSGGYNSGTGTYGSNMANMLAQSVTTDKGKFTENQVDVSLHRLMTARMQTGEWDSNNPYTKAAAERIASQTGSIGWQTPERLKMIDDMNAEAVVMLKNNAPAGSSEKILPLAVPASGEYKVVIVGAWQTNSYLGLYSAGQNNETNRINIQKRIVSNITQMNPGATFTYLTNYGNSTGTASYTITEADQATIAAADAVIVVAGTPESYSKEDGDRTSIVFNNGQATMISNVGKLNPKTIAVMETCGPMQVTQFENDVAAILWSSFLGNRKVGFGDVITGKVNPSGKTTDTWYKTVSDNGESDIPSIYDYDLYPSEGKQGRTYMYFTGTPSYPFGYGLSYTNFDYSNLTINNGADETSRFDANDTISVSFDVTNTGTVKGKETTQLYVAQPNAPAELMRPIKRLQGFDKIELEPNETKTVTMEVKIPDLAYYNEASDRFIVDTGAYEIQVGRSSTDVPLKGTLNVSGAMTVVPEVVTAKPSQPGDEVLGVEERLIFDKGVTVDPKLTVAMNDESLWGYIIKQQSSHVKKKTTTPFPEGMTFSYSSNRPEVVSVNDGVIKTEAPGVATITATATYNGESASVEFVVYVVSTPYLNDIKVDGVSIPGFKPDKTNYSVVLPSDATNIPNIEPVYTNTDLEVTYEPLKSVPGVVDLVCTNRITNATITYRVGVGSKPVTTDFMEGEAAAVAKGWSFMNRNDNAVFNESGLTITTERGAFSNIDKQPKNVFRVPGLGDWVAQTQVKLSATPTANNQQAGLIIYDNAQNYIRFVYERPSSGGNAIRVYNVVNGVQTQSNSATSDSQTSVYFQIIKQGDTYTFVYSLNGTTWTTFGTNIIANYAFPQIGLYANGGDTDAASISATYEKLYIFDAAALLPRLTSLSVNGAQVAGFDPNTFVYNVEVSESATAAPVLEATADPSYTITYNQINTPKGTASVTVSTLAASATYTVSFNSNPVSDYFADGTLGSNWTVLNENKATYSVDKGLGLRLPTQRNDIYTNGTGWENVVVQPAMGNWEVVAKVFYPNVPTVNYQQAMLLVWQDDNNYIRLNCQQSTLTIQPGWENNGVMGGVSGGNAVASADGTVTIYYRIIKEGTTYSLAFSQDGQNYTKLGNPITGVNFKDPKIGMFATQNSTGNQMNTYFEYMSITNLNGVRQMTYPEMLQDAVDNVKDYVAAGIPAATSSDIVFSKLPHGYTMSVESSNPDVISNDGKINPDAVANKSATLTVTISDGTRSAVSQPIPVTVKSALPKMSMTGSSSVEPESSFTVGLGIYNVSKDVYAEDFTLSFDPDVFEYDTATSDNPNVSVLVKGPSNSGTLRIIAANIGGVKGDTDSLLNVRFKVKDGVKGVSSNISITKAKLGVMPEGSVVTPLLASKTITVGTTQTVDRSELIAALQAAQRAYDNAVEGNDPGEYPAAAKAAFLEAINEATAVNANPEATQAAVDAAAAALTTATGIFENSVIPQPGVDKSELISAINAAQAAYDNSVEGNDPGQYPAPAREAFLTAINAANLVYANPDATQAEVNREVEALAAAKVIFDGSVVPQPGTVKTELKTAIDDAQALYDRAVVGTDNGCYRQADKNVFQLAIAAAKTVFENLSATQQEVDNATSALKAAKAAFEASVITETTGDLNNNASIDVGDLAIIAYYYGAKLGDANWAAAKIADINNDGKVDIEDLAFVALRMRD</sequence>
<organism evidence="1 2">
    <name type="scientific">Anoxybacterium hadale</name>
    <dbReference type="NCBI Taxonomy" id="3408580"/>
    <lineage>
        <taxon>Bacteria</taxon>
        <taxon>Bacillati</taxon>
        <taxon>Bacillota</taxon>
        <taxon>Clostridia</taxon>
        <taxon>Peptostreptococcales</taxon>
        <taxon>Anaerovoracaceae</taxon>
        <taxon>Anoxybacterium</taxon>
    </lineage>
</organism>